<dbReference type="GO" id="GO:0005524">
    <property type="term" value="F:ATP binding"/>
    <property type="evidence" value="ECO:0007669"/>
    <property type="project" value="UniProtKB-UniRule"/>
</dbReference>
<dbReference type="GO" id="GO:0009229">
    <property type="term" value="P:thiamine diphosphate biosynthetic process"/>
    <property type="evidence" value="ECO:0007669"/>
    <property type="project" value="UniProtKB-UniRule"/>
</dbReference>
<dbReference type="Gene3D" id="3.40.1190.20">
    <property type="match status" value="1"/>
</dbReference>
<dbReference type="STRING" id="1121305.CLCOL_13680"/>
<evidence type="ECO:0000256" key="6">
    <source>
        <dbReference type="ARBA" id="ARBA00022741"/>
    </source>
</evidence>
<evidence type="ECO:0000256" key="11">
    <source>
        <dbReference type="HAMAP-Rule" id="MF_00228"/>
    </source>
</evidence>
<dbReference type="AlphaFoldDB" id="A0A151AMR7"/>
<evidence type="ECO:0000256" key="2">
    <source>
        <dbReference type="ARBA" id="ARBA00001946"/>
    </source>
</evidence>
<evidence type="ECO:0000256" key="5">
    <source>
        <dbReference type="ARBA" id="ARBA00022723"/>
    </source>
</evidence>
<comment type="catalytic activity">
    <reaction evidence="1 11">
        <text>5-(2-hydroxyethyl)-4-methylthiazole + ATP = 4-methyl-5-(2-phosphooxyethyl)-thiazole + ADP + H(+)</text>
        <dbReference type="Rhea" id="RHEA:24212"/>
        <dbReference type="ChEBI" id="CHEBI:15378"/>
        <dbReference type="ChEBI" id="CHEBI:17957"/>
        <dbReference type="ChEBI" id="CHEBI:30616"/>
        <dbReference type="ChEBI" id="CHEBI:58296"/>
        <dbReference type="ChEBI" id="CHEBI:456216"/>
        <dbReference type="EC" id="2.7.1.50"/>
    </reaction>
</comment>
<evidence type="ECO:0000256" key="1">
    <source>
        <dbReference type="ARBA" id="ARBA00001771"/>
    </source>
</evidence>
<keyword evidence="6 11" id="KW-0547">Nucleotide-binding</keyword>
<feature type="binding site" evidence="11">
    <location>
        <position position="50"/>
    </location>
    <ligand>
        <name>substrate</name>
    </ligand>
</feature>
<dbReference type="PIRSF" id="PIRSF000513">
    <property type="entry name" value="Thz_kinase"/>
    <property type="match status" value="1"/>
</dbReference>
<dbReference type="InterPro" id="IPR029056">
    <property type="entry name" value="Ribokinase-like"/>
</dbReference>
<dbReference type="EC" id="2.7.1.50" evidence="11"/>
<evidence type="ECO:0000256" key="7">
    <source>
        <dbReference type="ARBA" id="ARBA00022777"/>
    </source>
</evidence>
<dbReference type="CDD" id="cd01170">
    <property type="entry name" value="THZ_kinase"/>
    <property type="match status" value="1"/>
</dbReference>
<keyword evidence="9 11" id="KW-0460">Magnesium</keyword>
<gene>
    <name evidence="11 12" type="primary">thiM</name>
    <name evidence="12" type="ORF">CLCOL_13680</name>
</gene>
<organism evidence="12 13">
    <name type="scientific">Clostridium colicanis DSM 13634</name>
    <dbReference type="NCBI Taxonomy" id="1121305"/>
    <lineage>
        <taxon>Bacteria</taxon>
        <taxon>Bacillati</taxon>
        <taxon>Bacillota</taxon>
        <taxon>Clostridia</taxon>
        <taxon>Eubacteriales</taxon>
        <taxon>Clostridiaceae</taxon>
        <taxon>Clostridium</taxon>
    </lineage>
</organism>
<dbReference type="GO" id="GO:0004417">
    <property type="term" value="F:hydroxyethylthiazole kinase activity"/>
    <property type="evidence" value="ECO:0007669"/>
    <property type="project" value="UniProtKB-UniRule"/>
</dbReference>
<name>A0A151AMR7_9CLOT</name>
<accession>A0A151AMR7</accession>
<comment type="caution">
    <text evidence="12">The sequence shown here is derived from an EMBL/GenBank/DDBJ whole genome shotgun (WGS) entry which is preliminary data.</text>
</comment>
<dbReference type="GO" id="GO:0009228">
    <property type="term" value="P:thiamine biosynthetic process"/>
    <property type="evidence" value="ECO:0007669"/>
    <property type="project" value="UniProtKB-KW"/>
</dbReference>
<dbReference type="PRINTS" id="PR01099">
    <property type="entry name" value="HYETHTZKNASE"/>
</dbReference>
<keyword evidence="7 11" id="KW-0418">Kinase</keyword>
<keyword evidence="8 11" id="KW-0067">ATP-binding</keyword>
<protein>
    <recommendedName>
        <fullName evidence="11">Hydroxyethylthiazole kinase</fullName>
        <ecNumber evidence="11">2.7.1.50</ecNumber>
    </recommendedName>
    <alternativeName>
        <fullName evidence="11">4-methyl-5-beta-hydroxyethylthiazole kinase</fullName>
        <shortName evidence="11">TH kinase</shortName>
        <shortName evidence="11">Thz kinase</shortName>
    </alternativeName>
</protein>
<dbReference type="NCBIfam" id="NF006830">
    <property type="entry name" value="PRK09355.1"/>
    <property type="match status" value="1"/>
</dbReference>
<dbReference type="NCBIfam" id="TIGR00694">
    <property type="entry name" value="thiM"/>
    <property type="match status" value="1"/>
</dbReference>
<evidence type="ECO:0000256" key="10">
    <source>
        <dbReference type="ARBA" id="ARBA00022977"/>
    </source>
</evidence>
<evidence type="ECO:0000256" key="8">
    <source>
        <dbReference type="ARBA" id="ARBA00022840"/>
    </source>
</evidence>
<evidence type="ECO:0000256" key="4">
    <source>
        <dbReference type="ARBA" id="ARBA00022679"/>
    </source>
</evidence>
<dbReference type="HAMAP" id="MF_00228">
    <property type="entry name" value="Thz_kinase"/>
    <property type="match status" value="1"/>
</dbReference>
<comment type="similarity">
    <text evidence="11">Belongs to the Thz kinase family.</text>
</comment>
<proteinExistence type="inferred from homology"/>
<evidence type="ECO:0000256" key="3">
    <source>
        <dbReference type="ARBA" id="ARBA00004868"/>
    </source>
</evidence>
<evidence type="ECO:0000313" key="12">
    <source>
        <dbReference type="EMBL" id="KYH28928.1"/>
    </source>
</evidence>
<keyword evidence="5 11" id="KW-0479">Metal-binding</keyword>
<dbReference type="Pfam" id="PF02110">
    <property type="entry name" value="HK"/>
    <property type="match status" value="1"/>
</dbReference>
<keyword evidence="4 11" id="KW-0808">Transferase</keyword>
<dbReference type="SUPFAM" id="SSF53613">
    <property type="entry name" value="Ribokinase-like"/>
    <property type="match status" value="1"/>
</dbReference>
<feature type="binding site" evidence="11">
    <location>
        <position position="199"/>
    </location>
    <ligand>
        <name>substrate</name>
    </ligand>
</feature>
<dbReference type="PATRIC" id="fig|1121305.3.peg.1372"/>
<dbReference type="EMBL" id="LTBB01000006">
    <property type="protein sequence ID" value="KYH28928.1"/>
    <property type="molecule type" value="Genomic_DNA"/>
</dbReference>
<reference evidence="12 13" key="1">
    <citation type="submission" date="2016-02" db="EMBL/GenBank/DDBJ databases">
        <title>Genome sequence of Clostridium colicanis DSM 13634.</title>
        <authorList>
            <person name="Poehlein A."/>
            <person name="Daniel R."/>
        </authorList>
    </citation>
    <scope>NUCLEOTIDE SEQUENCE [LARGE SCALE GENOMIC DNA]</scope>
    <source>
        <strain evidence="12 13">DSM 13634</strain>
    </source>
</reference>
<keyword evidence="13" id="KW-1185">Reference proteome</keyword>
<comment type="pathway">
    <text evidence="3 11">Cofactor biosynthesis; thiamine diphosphate biosynthesis; 4-methyl-5-(2-phosphoethyl)-thiazole from 5-(2-hydroxyethyl)-4-methylthiazole: step 1/1.</text>
</comment>
<dbReference type="GO" id="GO:0000287">
    <property type="term" value="F:magnesium ion binding"/>
    <property type="evidence" value="ECO:0007669"/>
    <property type="project" value="UniProtKB-UniRule"/>
</dbReference>
<evidence type="ECO:0000313" key="13">
    <source>
        <dbReference type="Proteomes" id="UP000075374"/>
    </source>
</evidence>
<dbReference type="InterPro" id="IPR000417">
    <property type="entry name" value="Hyethyz_kinase"/>
</dbReference>
<feature type="binding site" evidence="11">
    <location>
        <position position="126"/>
    </location>
    <ligand>
        <name>ATP</name>
        <dbReference type="ChEBI" id="CHEBI:30616"/>
    </ligand>
</feature>
<dbReference type="UniPathway" id="UPA00060">
    <property type="reaction ID" value="UER00139"/>
</dbReference>
<sequence length="271" mass="29090">MNNKTDMINNISTVLTKVREKTPLVHAITNYVTINDCANILLAFGASPAMAEAYDETYDFAKISSAIYINIGTLTKEQEQSMIMAVLSAKNNNIPVVLDPVACGAIKRKIDFIQKIFEIGKVDIIKGNLGEIKYLAGYEAKIRGVDSIDDGSNSIEACVSLAKKYNCIVAATGAQDIITDGKRTAIIENGTSLLTLVTGAGCMVGALTAATAAVEEDKFLATVASILSMNLAGEHAAKTAKAPGSFKVKLIDEIYLLKENDFEKEGKIQWI</sequence>
<evidence type="ECO:0000256" key="9">
    <source>
        <dbReference type="ARBA" id="ARBA00022842"/>
    </source>
</evidence>
<keyword evidence="10 11" id="KW-0784">Thiamine biosynthesis</keyword>
<comment type="function">
    <text evidence="11">Catalyzes the phosphorylation of the hydroxyl group of 4-methyl-5-beta-hydroxyethylthiazole (THZ).</text>
</comment>
<dbReference type="Proteomes" id="UP000075374">
    <property type="component" value="Unassembled WGS sequence"/>
</dbReference>
<feature type="binding site" evidence="11">
    <location>
        <position position="172"/>
    </location>
    <ligand>
        <name>ATP</name>
        <dbReference type="ChEBI" id="CHEBI:30616"/>
    </ligand>
</feature>
<comment type="cofactor">
    <cofactor evidence="2 11">
        <name>Mg(2+)</name>
        <dbReference type="ChEBI" id="CHEBI:18420"/>
    </cofactor>
</comment>